<dbReference type="EMBL" id="BRLJ01000002">
    <property type="protein sequence ID" value="GKX62581.1"/>
    <property type="molecule type" value="Genomic_DNA"/>
</dbReference>
<keyword evidence="2" id="KW-0808">Transferase</keyword>
<dbReference type="Gene3D" id="3.40.250.10">
    <property type="entry name" value="Rhodanese-like domain"/>
    <property type="match status" value="1"/>
</dbReference>
<dbReference type="SUPFAM" id="SSF52821">
    <property type="entry name" value="Rhodanese/Cell cycle control phosphatase"/>
    <property type="match status" value="1"/>
</dbReference>
<dbReference type="PROSITE" id="PS50206">
    <property type="entry name" value="RHODANESE_3"/>
    <property type="match status" value="1"/>
</dbReference>
<gene>
    <name evidence="2 4" type="primary">selU</name>
    <name evidence="4" type="ORF">SOASR032_11500</name>
</gene>
<keyword evidence="1 2" id="KW-0711">Selenium</keyword>
<dbReference type="RefSeq" id="WP_261821716.1">
    <property type="nucleotide sequence ID" value="NZ_BRLJ01000002.1"/>
</dbReference>
<sequence length="364" mass="41860">MFRGDSADYQHIFLNDLPLVDVRAPIEFIQGAFEHATNLPLMNDDERQAVGICYKQQGQDAAIALGEQLVSGETREQRIEQWRDFCRQHPQGYLYCLRGGLRSHITQRWLREAGVDYPLVKGGYKALRNCLMDINRQAATMPLRVIGGNTGCGKTLLVRDLPFGLDLEGAARHRGSSFGRTLVSQSTQINFEHRIAVTLLKKHHAGISRWVIEDEGKTIGSNHVPLEMYESMQQAGMVVIEDPFEIRLARLQQEYIDNMSAEFERVYGIESGWEKFCEYLRHGMFAIRKRLGMERYQVLLNELDMALLAQKQGKGSTQHESWLVPLLIEYYDPMYAYQLSKKADRIIFRGNFAEVRDFLLNDIH</sequence>
<name>A0ABQ5LG59_9GAMM</name>
<feature type="active site" description="S-selanylcysteine intermediate" evidence="2">
    <location>
        <position position="96"/>
    </location>
</feature>
<organism evidence="4 5">
    <name type="scientific">Pragia fontium</name>
    <dbReference type="NCBI Taxonomy" id="82985"/>
    <lineage>
        <taxon>Bacteria</taxon>
        <taxon>Pseudomonadati</taxon>
        <taxon>Pseudomonadota</taxon>
        <taxon>Gammaproteobacteria</taxon>
        <taxon>Enterobacterales</taxon>
        <taxon>Budviciaceae</taxon>
        <taxon>Pragia</taxon>
    </lineage>
</organism>
<dbReference type="InterPro" id="IPR001763">
    <property type="entry name" value="Rhodanese-like_dom"/>
</dbReference>
<comment type="caution">
    <text evidence="4">The sequence shown here is derived from an EMBL/GenBank/DDBJ whole genome shotgun (WGS) entry which is preliminary data.</text>
</comment>
<proteinExistence type="inferred from homology"/>
<comment type="catalytic activity">
    <reaction evidence="2">
        <text>5-methylaminomethyl-S-(2E)-geranyl-thiouridine(34) in tRNA + selenophosphate + H(+) = 5-methylaminomethyl-2-(Se-phospho)selenouridine(34) in tRNA + (2E)-thiogeraniol</text>
        <dbReference type="Rhea" id="RHEA:60172"/>
        <dbReference type="Rhea" id="RHEA-COMP:14654"/>
        <dbReference type="Rhea" id="RHEA-COMP:15523"/>
        <dbReference type="ChEBI" id="CHEBI:15378"/>
        <dbReference type="ChEBI" id="CHEBI:16144"/>
        <dbReference type="ChEBI" id="CHEBI:140632"/>
        <dbReference type="ChEBI" id="CHEBI:143702"/>
        <dbReference type="ChEBI" id="CHEBI:143703"/>
    </reaction>
</comment>
<evidence type="ECO:0000313" key="4">
    <source>
        <dbReference type="EMBL" id="GKX62581.1"/>
    </source>
</evidence>
<dbReference type="NCBIfam" id="NF008749">
    <property type="entry name" value="PRK11784.1-1"/>
    <property type="match status" value="1"/>
</dbReference>
<dbReference type="NCBIfam" id="NF008751">
    <property type="entry name" value="PRK11784.1-3"/>
    <property type="match status" value="1"/>
</dbReference>
<dbReference type="SMART" id="SM00450">
    <property type="entry name" value="RHOD"/>
    <property type="match status" value="1"/>
</dbReference>
<comment type="subunit">
    <text evidence="2">Monomer.</text>
</comment>
<comment type="similarity">
    <text evidence="2">Belongs to the SelU family.</text>
</comment>
<dbReference type="HAMAP" id="MF_01622">
    <property type="entry name" value="tRNA_sel_U_synth"/>
    <property type="match status" value="1"/>
</dbReference>
<protein>
    <recommendedName>
        <fullName evidence="2">tRNA 2-selenouridine synthase</fullName>
        <ecNumber evidence="2">2.9.1.3</ecNumber>
    </recommendedName>
</protein>
<evidence type="ECO:0000256" key="1">
    <source>
        <dbReference type="ARBA" id="ARBA00023266"/>
    </source>
</evidence>
<evidence type="ECO:0000259" key="3">
    <source>
        <dbReference type="PROSITE" id="PS50206"/>
    </source>
</evidence>
<dbReference type="PANTHER" id="PTHR30401">
    <property type="entry name" value="TRNA 2-SELENOURIDINE SYNTHASE"/>
    <property type="match status" value="1"/>
</dbReference>
<dbReference type="InterPro" id="IPR017582">
    <property type="entry name" value="SelU"/>
</dbReference>
<dbReference type="NCBIfam" id="TIGR03167">
    <property type="entry name" value="tRNA_sel_U_synt"/>
    <property type="match status" value="1"/>
</dbReference>
<dbReference type="InterPro" id="IPR036873">
    <property type="entry name" value="Rhodanese-like_dom_sf"/>
</dbReference>
<evidence type="ECO:0000256" key="2">
    <source>
        <dbReference type="HAMAP-Rule" id="MF_01622"/>
    </source>
</evidence>
<dbReference type="Pfam" id="PF26341">
    <property type="entry name" value="AAA_SelU"/>
    <property type="match status" value="1"/>
</dbReference>
<comment type="catalytic activity">
    <reaction evidence="2">
        <text>5-methylaminomethyl-2-(Se-phospho)selenouridine(34) in tRNA + H2O = 5-methylaminomethyl-2-selenouridine(34) in tRNA + phosphate</text>
        <dbReference type="Rhea" id="RHEA:60176"/>
        <dbReference type="Rhea" id="RHEA-COMP:10196"/>
        <dbReference type="Rhea" id="RHEA-COMP:15523"/>
        <dbReference type="ChEBI" id="CHEBI:15377"/>
        <dbReference type="ChEBI" id="CHEBI:43474"/>
        <dbReference type="ChEBI" id="CHEBI:82743"/>
        <dbReference type="ChEBI" id="CHEBI:143702"/>
    </reaction>
</comment>
<dbReference type="PANTHER" id="PTHR30401:SF0">
    <property type="entry name" value="TRNA 2-SELENOURIDINE SYNTHASE"/>
    <property type="match status" value="1"/>
</dbReference>
<accession>A0ABQ5LG59</accession>
<evidence type="ECO:0000313" key="5">
    <source>
        <dbReference type="Proteomes" id="UP001059610"/>
    </source>
</evidence>
<dbReference type="Proteomes" id="UP001059610">
    <property type="component" value="Unassembled WGS sequence"/>
</dbReference>
<reference evidence="4" key="1">
    <citation type="submission" date="2022-06" db="EMBL/GenBank/DDBJ databases">
        <title>Draft genome sequences of Pragia fontium str. JCM24417.</title>
        <authorList>
            <person name="Wakabayashi Y."/>
            <person name="Kojima K."/>
        </authorList>
    </citation>
    <scope>NUCLEOTIDE SEQUENCE</scope>
    <source>
        <strain evidence="4">JCM 24417</strain>
    </source>
</reference>
<keyword evidence="5" id="KW-1185">Reference proteome</keyword>
<dbReference type="InterPro" id="IPR058840">
    <property type="entry name" value="AAA_SelU"/>
</dbReference>
<comment type="function">
    <text evidence="2">Involved in the post-transcriptional modification of the uridine at the wobble position (U34) of tRNA(Lys), tRNA(Glu) and tRNA(Gln). Catalyzes the conversion of 2-thiouridine (S2U-RNA) to 2-selenouridine (Se2U-RNA). Acts in a two-step process involving geranylation of 2-thiouridine (S2U) to S-geranyl-2-thiouridine (geS2U) and subsequent selenation of the latter derivative to 2-selenouridine (Se2U) in the tRNA chain.</text>
</comment>
<dbReference type="EC" id="2.9.1.3" evidence="2"/>
<comment type="catalytic activity">
    <reaction evidence="2">
        <text>5-methylaminomethyl-2-thiouridine(34) in tRNA + (2E)-geranyl diphosphate = 5-methylaminomethyl-S-(2E)-geranyl-thiouridine(34) in tRNA + diphosphate</text>
        <dbReference type="Rhea" id="RHEA:14085"/>
        <dbReference type="Rhea" id="RHEA-COMP:10195"/>
        <dbReference type="Rhea" id="RHEA-COMP:14654"/>
        <dbReference type="ChEBI" id="CHEBI:33019"/>
        <dbReference type="ChEBI" id="CHEBI:58057"/>
        <dbReference type="ChEBI" id="CHEBI:74455"/>
        <dbReference type="ChEBI" id="CHEBI:140632"/>
    </reaction>
</comment>
<feature type="domain" description="Rhodanese" evidence="3">
    <location>
        <begin position="13"/>
        <end position="136"/>
    </location>
</feature>
<comment type="catalytic activity">
    <reaction evidence="2">
        <text>5-methylaminomethyl-2-thiouridine(34) in tRNA + selenophosphate + (2E)-geranyl diphosphate + H2O + H(+) = 5-methylaminomethyl-2-selenouridine(34) in tRNA + (2E)-thiogeraniol + phosphate + diphosphate</text>
        <dbReference type="Rhea" id="RHEA:42716"/>
        <dbReference type="Rhea" id="RHEA-COMP:10195"/>
        <dbReference type="Rhea" id="RHEA-COMP:10196"/>
        <dbReference type="ChEBI" id="CHEBI:15377"/>
        <dbReference type="ChEBI" id="CHEBI:15378"/>
        <dbReference type="ChEBI" id="CHEBI:16144"/>
        <dbReference type="ChEBI" id="CHEBI:33019"/>
        <dbReference type="ChEBI" id="CHEBI:43474"/>
        <dbReference type="ChEBI" id="CHEBI:58057"/>
        <dbReference type="ChEBI" id="CHEBI:74455"/>
        <dbReference type="ChEBI" id="CHEBI:82743"/>
        <dbReference type="ChEBI" id="CHEBI:143703"/>
        <dbReference type="EC" id="2.9.1.3"/>
    </reaction>
</comment>